<protein>
    <recommendedName>
        <fullName evidence="4">VWFD domain-containing protein</fullName>
    </recommendedName>
</protein>
<dbReference type="PANTHER" id="PTHR14949:SF56">
    <property type="entry name" value="EGF-LIKE-DOMAIN, MULTIPLE 7"/>
    <property type="match status" value="1"/>
</dbReference>
<name>A0A6J8BFJ6_MYTCO</name>
<dbReference type="PANTHER" id="PTHR14949">
    <property type="entry name" value="EGF-LIKE-DOMAIN, MULTIPLE 7, 8"/>
    <property type="match status" value="1"/>
</dbReference>
<evidence type="ECO:0000256" key="3">
    <source>
        <dbReference type="SAM" id="Phobius"/>
    </source>
</evidence>
<dbReference type="InterPro" id="IPR001846">
    <property type="entry name" value="VWF_type-D"/>
</dbReference>
<evidence type="ECO:0000259" key="4">
    <source>
        <dbReference type="PROSITE" id="PS51233"/>
    </source>
</evidence>
<keyword evidence="3" id="KW-1133">Transmembrane helix</keyword>
<proteinExistence type="predicted"/>
<accession>A0A6J8BFJ6</accession>
<dbReference type="InterPro" id="IPR050969">
    <property type="entry name" value="Dev_Signal_Modulators"/>
</dbReference>
<keyword evidence="3" id="KW-0812">Transmembrane</keyword>
<dbReference type="InterPro" id="IPR058727">
    <property type="entry name" value="Helical_Vwde"/>
</dbReference>
<dbReference type="EMBL" id="CACVKT020002953">
    <property type="protein sequence ID" value="CAC5380867.1"/>
    <property type="molecule type" value="Genomic_DNA"/>
</dbReference>
<reference evidence="5 6" key="1">
    <citation type="submission" date="2020-06" db="EMBL/GenBank/DDBJ databases">
        <authorList>
            <person name="Li R."/>
            <person name="Bekaert M."/>
        </authorList>
    </citation>
    <scope>NUCLEOTIDE SEQUENCE [LARGE SCALE GENOMIC DNA]</scope>
    <source>
        <strain evidence="6">wild</strain>
    </source>
</reference>
<organism evidence="5 6">
    <name type="scientific">Mytilus coruscus</name>
    <name type="common">Sea mussel</name>
    <dbReference type="NCBI Taxonomy" id="42192"/>
    <lineage>
        <taxon>Eukaryota</taxon>
        <taxon>Metazoa</taxon>
        <taxon>Spiralia</taxon>
        <taxon>Lophotrochozoa</taxon>
        <taxon>Mollusca</taxon>
        <taxon>Bivalvia</taxon>
        <taxon>Autobranchia</taxon>
        <taxon>Pteriomorphia</taxon>
        <taxon>Mytilida</taxon>
        <taxon>Mytiloidea</taxon>
        <taxon>Mytilidae</taxon>
        <taxon>Mytilinae</taxon>
        <taxon>Mytilus</taxon>
    </lineage>
</organism>
<dbReference type="GO" id="GO:0005102">
    <property type="term" value="F:signaling receptor binding"/>
    <property type="evidence" value="ECO:0007669"/>
    <property type="project" value="TreeGrafter"/>
</dbReference>
<gene>
    <name evidence="5" type="ORF">MCOR_16795</name>
</gene>
<dbReference type="Pfam" id="PF26129">
    <property type="entry name" value="Vwde"/>
    <property type="match status" value="1"/>
</dbReference>
<dbReference type="OrthoDB" id="2015116at2759"/>
<keyword evidence="1" id="KW-0732">Signal</keyword>
<dbReference type="Pfam" id="PF00094">
    <property type="entry name" value="VWD"/>
    <property type="match status" value="1"/>
</dbReference>
<feature type="transmembrane region" description="Helical" evidence="3">
    <location>
        <begin position="1997"/>
        <end position="2017"/>
    </location>
</feature>
<evidence type="ECO:0000313" key="6">
    <source>
        <dbReference type="Proteomes" id="UP000507470"/>
    </source>
</evidence>
<evidence type="ECO:0000313" key="5">
    <source>
        <dbReference type="EMBL" id="CAC5380867.1"/>
    </source>
</evidence>
<sequence length="2072" mass="235999">MKCGTYNIMYLREKGMCGRYCFESQNTSDISTTSSYIWDDPCHMHTVVESSFDRTANYTLAHGEYEQCDNMYGIYTEGWFKFSGNEDVLTKPPKPRQCGSATPIWFDGEYPTTYGEISTLTACSVENDTDCHRSWNVSVMHCDSYNVAYLRPPPYEMNYGCGRYCMESNTDPCSNFSTIRYDSTRHQDYYEYMSNCDSFYSNGWYYFEGGYNLSTTPAYPGQCGSYNPIWINGSIPVEGTEMENLQACEAEYWSECAYTWSVPVMKCGTYNIMYLREKGMCGRYCFESQNTSDISTTSSYVWDDPCHMHTVVESSFDRTANYTLAHGEYEQCDNMYGIYTEGWFKFSGNEDVLTKPPKPRQCGSVTPIWFDGTYPTTYGEISTLTACLVENDTDCHRSWNVSIMHCDSYNVAYLRPPPYDINYGCGRYCMGKSYKESNVLIDRNTSMEKRIKKIVIVTESSTDQCSNFSTIRYDSTRHQDYYEYMSNCDSFYSNGWYYFEGGYNLSTTPAYPGQCGSYNPIWINAGSIPVEGTEIEHLQACEVEYWSECAYTWSVPVMKCGTYDIIYLRQKGMCGRYCLESQNSSEISTTSSYVWDDPCHIHTVIESSFDRTANYTLQHGEYEVCDNFDGIFTEGWFKFSGNEDVSSKPPKPRQCGSASPIWFDGAYPTTYGEISTLTACLVENDTDCNRSWNVSVMHCDSYNVAYLRPPPYDINYGCGRYCMDSTVDPCSNYSLILYDPTRHADYYNDSSHTSNECESTSLYHGWYRFDGSYTFATSPVLTGQCGTYNPIWINGSLPTNDKEMTYVRACEAHMDSNCANSWTVPVMKCGVYDIMYLRPSGVCGRYCLETEKDIYTSMAPTEVHMSSSLYHVTLSDDFNNIETSIDPSSSLFESSASNTNNLSNAENWNKVHMDITSSFEIIDMSMGDLANSLTSNFENWDIMETSLHSSSFRTSKSEDTLMSSEWIYHNEFDTTTISASPHLTHNLYSASDIANELKTNWENMDPTVKSLSSTFNLDQIDTTKISNSENWNNVETTFKLSSSDDNWNKLNYGHSKSSTVKNWNTMHTTVNPSSSGIAFSSPEPWNEMSTTVPLYTTDSSNNEASSLFDSKYVAAMSSDASVTPSESDVQSALQGTSTSLETQVSDINTTQSFYWQEASSTDTSLITSTADNYVDLNITDYISWVYAYPTIPTYDLNSEDHQLMFECYVSSGYYYYNSYDSLLNSMTYDIQWYIDNEEFLTKTDIAYDKIETEGRLKSTDWMHRERKMGINIKCGIRFHSSSNRAFKESSYSYYAGLGIWPKEVTISSGESAAIWVWTTVPIACRYNDTTYSCKVKLDLFDFNEQFTAGAPMYCNNSVTEMTKPSMCGLELDGWRQWSWQTLDINLPENSAADQEYQAKVKLRVLEADDDPIWSNYQLPEVTVNVVNENVTDDYWWWYGWCFTGTDPWFSTFDWQWYDFHDQGEFVLYRHKTKPIEVHTIQRRYEIDHTWTEHCAIAVRAASDVFIIYGCGKPTKWIIRRLNCGIGNEYLEVYSRWGGYEIALPTGSRVYVWISLNRRINAYITMSRTDRYQTEGLCGTWNRNYEDDYTGRDGIVYDDPTTFARTWRVPANDSLFMEKERTEKLSQSFMYCSCMNSTQDGLSPNVDCSWKETMPTCPPLNWGREPCSIRSKRSADDDDDVTIDVSPDIVAYTEEPVADPGWKNGWNETAADDACNSYFSDSILFDACSSLSNVNASSAILNCIMNIQIAGTDEYMADSFELFKTQCTNEVRTNNSLYSEMSANGTSIAQLITENDCPFECKYNGVKNGDCVEGFCNCYSGFTGEDCRVNMTAPPVIATEMSNESLCDTGIRACNYISVFGENFYISNNTKCRIENAEIIDNAITSTGSYVFTTSIMENMGEIRCSTTANRRRRKRSTTSTTTTNVYLVSVTNNGVEFSDSVPVIMFDSTCNTCTTTDTYVFCQLRSDVCVLNGACYDESSSQCNASSDTTNSDAFKLWIIGVVISVLFVLIIFILVIKWCGKKKRPVSPIDFYTDEQAEIYFNHDSPFGNGQSSRPNRKVLPKPVKINVKPW</sequence>
<evidence type="ECO:0000256" key="1">
    <source>
        <dbReference type="ARBA" id="ARBA00022729"/>
    </source>
</evidence>
<dbReference type="GO" id="GO:0009986">
    <property type="term" value="C:cell surface"/>
    <property type="evidence" value="ECO:0007669"/>
    <property type="project" value="TreeGrafter"/>
</dbReference>
<dbReference type="PROSITE" id="PS51233">
    <property type="entry name" value="VWFD"/>
    <property type="match status" value="1"/>
</dbReference>
<dbReference type="Proteomes" id="UP000507470">
    <property type="component" value="Unassembled WGS sequence"/>
</dbReference>
<keyword evidence="2" id="KW-1015">Disulfide bond</keyword>
<dbReference type="GO" id="GO:0005576">
    <property type="term" value="C:extracellular region"/>
    <property type="evidence" value="ECO:0007669"/>
    <property type="project" value="TreeGrafter"/>
</dbReference>
<keyword evidence="3" id="KW-0472">Membrane</keyword>
<feature type="domain" description="VWFD" evidence="4">
    <location>
        <begin position="1439"/>
        <end position="1614"/>
    </location>
</feature>
<keyword evidence="6" id="KW-1185">Reference proteome</keyword>
<evidence type="ECO:0000256" key="2">
    <source>
        <dbReference type="ARBA" id="ARBA00023157"/>
    </source>
</evidence>